<dbReference type="Pfam" id="PF23254">
    <property type="entry name" value="KH_PARP14_8"/>
    <property type="match status" value="1"/>
</dbReference>
<dbReference type="Pfam" id="PF23248">
    <property type="entry name" value="KH_PARP14_2"/>
    <property type="match status" value="1"/>
</dbReference>
<gene>
    <name evidence="12" type="primary">Parp14_0</name>
    <name evidence="12" type="ORF">COCCOC_R12465</name>
</gene>
<dbReference type="PROSITE" id="PS51059">
    <property type="entry name" value="PARP_CATALYTIC"/>
    <property type="match status" value="1"/>
</dbReference>
<dbReference type="Pfam" id="PF01661">
    <property type="entry name" value="Macro"/>
    <property type="match status" value="3"/>
</dbReference>
<dbReference type="Gene3D" id="3.30.70.330">
    <property type="match status" value="1"/>
</dbReference>
<dbReference type="Pfam" id="PF23252">
    <property type="entry name" value="KH_PARP14_5"/>
    <property type="match status" value="1"/>
</dbReference>
<dbReference type="CDD" id="cd12543">
    <property type="entry name" value="RRM2_PAR14"/>
    <property type="match status" value="1"/>
</dbReference>
<feature type="domain" description="Macro" evidence="11">
    <location>
        <begin position="658"/>
        <end position="845"/>
    </location>
</feature>
<dbReference type="SUPFAM" id="SSF56399">
    <property type="entry name" value="ADP-ribosylation"/>
    <property type="match status" value="1"/>
</dbReference>
<feature type="domain" description="Macro" evidence="11">
    <location>
        <begin position="1090"/>
        <end position="1261"/>
    </location>
</feature>
<evidence type="ECO:0000256" key="4">
    <source>
        <dbReference type="ARBA" id="ARBA00023027"/>
    </source>
</evidence>
<evidence type="ECO:0000313" key="12">
    <source>
        <dbReference type="EMBL" id="NXE81437.1"/>
    </source>
</evidence>
<dbReference type="GO" id="GO:0005737">
    <property type="term" value="C:cytoplasm"/>
    <property type="evidence" value="ECO:0007669"/>
    <property type="project" value="TreeGrafter"/>
</dbReference>
<dbReference type="InterPro" id="IPR057047">
    <property type="entry name" value="PARP14_KH_5"/>
</dbReference>
<comment type="caution">
    <text evidence="12">The sequence shown here is derived from an EMBL/GenBank/DDBJ whole genome shotgun (WGS) entry which is preliminary data.</text>
</comment>
<dbReference type="InterPro" id="IPR057050">
    <property type="entry name" value="RRM_PARP14_2"/>
</dbReference>
<evidence type="ECO:0000256" key="6">
    <source>
        <dbReference type="ARBA" id="ARBA00024347"/>
    </source>
</evidence>
<keyword evidence="3 7" id="KW-0808">Transferase</keyword>
<proteinExistence type="inferred from homology"/>
<dbReference type="InterPro" id="IPR057044">
    <property type="entry name" value="PARP14_KH_1"/>
</dbReference>
<sequence>QEKTLQLCQVEESQGSLPSTIAVLENVQETVKNCMLIMLVENISGLSEDDGDFSVEMIPEIRAAVVTFTGNTDAGEFAKKLNQNHRAKQQRITARCLELTKTVRAENIPPNTPSDYITVYFENKRNGGAQVVDVQQLPDEGAAIITFNDHKDVTNILAKQHSLNRTPISVYPYYVSLGTALYGKEGPQIKKPDPITVPLDLYIWNYLWKNKLIEAISCEMAKCNCEITWPEPRCADPKVTLQPSAALSERKRLVSQLIKTWNENVSTAFSRSISKYEAIKCHVSAEVWEAIRNSFTHNEVLIIPYISENLLVLVGEKELVKNAEQELKFLIEKATREIEREKQRTEEMVKIGPGEYAILQATGLEAKICTEFPALQIIYDHLQKIIHLCGMPEEVYKVKGEILDYIHKMVKKTVSIHPYIFQFLEHVDNETLSQSLFMSKQISAFYELGTEAVILKGSAPEDLLKAEEKIKKELDYKSITLEDESVLQKKEWRMLTKQNCCNEAVTVTQADGQVIIAGCSQEVAKAFEELFSFIDENTQIQKVIRGKPMAVIMFFEKEKTNIWGDLQNKGVKVDFSTQKKCRVISLSGARREVLKGATLVEQILSGLHYKQVIMREPGAKSYISEQEHFIAAAVKQQFKCLVRLEEQSEEKQEHSNIGEPYLQVAFGRIVIAVYKADLCAHPVDVVVNASNEDLKHISGLAEALLKAAGPELQQECDELVRRSGSLQPGCAVITDAGNLPCKNVIHAVGPRWRKDEAEECVHLLRKAVKKSLQLAETYNHHSIALPAISGGIFGFPLELCTYSIVSSIKETLEESVGDSSLKEVHLVDIAQSNIEAFSKALREVFSDYSPSFRSLHQTRTVHQPRKIKVTQKNKNFPSVTTEEGLDILLRQGSIEDATTDVVVISVAKDLQLGKGPLSKVLLSKAGPMLQTGLKEGGLGTTPEEGSVLKTEGYNLGCSVVLHAVVPAWSQRHASSKVLGDIITKCLQIAEELSFKSITFPAIGTGNLGFPKPVVAKLLFDKVFEFSSKNGVNSLEEVHFLLHPKDTANIQEFSGELENRCGNTVDVKGQKTSPNKASQGTAFTGTSSTPAQDAHEMMIGSVVFRVAEGDITKEEGDVIVNITNQTFSLKTGVSRAILNGAGKAVEDECAQLASQSNKMYITTQAGRLPCKKIIHFVAHDDIKIVVSTVLQECELQKFTSVAFPAIGTGEAGRDPAVAADNIIDAVTDFAKSNSAPSVKTIKVVIFQPHLLSVFHTSMRKRKSLLKTAAKSLISRFTSFWSSETCSPKAKPKAVLEKKIDAAVVQICGENKKKVEEAENWLRSAILKEQDQAEIRDDFILQFGESENEELCDLQKRLKIALHLSSTSIRISGVTKDVWIAYSAVQGMIHRVKANKQEKAKAELLQNLVEWKHFEKDSFVPFDSLTNMHLENAFIQKQKDISVIIGEKKYIVNTEAGYAVDDQGQRKSVIRVDKSEDQKSTELPATWDDVQNQRLKVVELKPETKEYKEVQEKFLHTCQSLKIEKIERVQNPYLWKTYQIKKREMDYKNGNRNNERRLFHGTSKESLTLINVHGFNRSYAGKHAANFGNGTYFAVNANYSANDTYSKPSADGKKYMYLARVLVGEYSQGTKGSITPAAKNTSDPLDLFDSSTDNVNQPSMFIIFNDIQAYPEYLITFTK</sequence>
<evidence type="ECO:0000256" key="2">
    <source>
        <dbReference type="ARBA" id="ARBA00022676"/>
    </source>
</evidence>
<dbReference type="PANTHER" id="PTHR14453:SF89">
    <property type="entry name" value="PROTEIN MONO-ADP-RIBOSYLTRANSFERASE PARP14"/>
    <property type="match status" value="1"/>
</dbReference>
<dbReference type="GO" id="GO:0010629">
    <property type="term" value="P:negative regulation of gene expression"/>
    <property type="evidence" value="ECO:0007669"/>
    <property type="project" value="TreeGrafter"/>
</dbReference>
<feature type="coiled-coil region" evidence="8">
    <location>
        <begin position="313"/>
        <end position="351"/>
    </location>
</feature>
<dbReference type="SUPFAM" id="SSF52949">
    <property type="entry name" value="Macro domain-like"/>
    <property type="match status" value="3"/>
</dbReference>
<organism evidence="12 13">
    <name type="scientific">Cochlearius cochlearius</name>
    <name type="common">Boat-billed heron</name>
    <dbReference type="NCBI Taxonomy" id="110676"/>
    <lineage>
        <taxon>Eukaryota</taxon>
        <taxon>Metazoa</taxon>
        <taxon>Chordata</taxon>
        <taxon>Craniata</taxon>
        <taxon>Vertebrata</taxon>
        <taxon>Euteleostomi</taxon>
        <taxon>Archelosauria</taxon>
        <taxon>Archosauria</taxon>
        <taxon>Dinosauria</taxon>
        <taxon>Saurischia</taxon>
        <taxon>Theropoda</taxon>
        <taxon>Coelurosauria</taxon>
        <taxon>Aves</taxon>
        <taxon>Neognathae</taxon>
        <taxon>Neoaves</taxon>
        <taxon>Aequornithes</taxon>
        <taxon>Pelecaniformes</taxon>
        <taxon>Ardeidae</taxon>
        <taxon>Cochlearius</taxon>
    </lineage>
</organism>
<feature type="domain" description="PARP catalytic" evidence="10">
    <location>
        <begin position="1479"/>
        <end position="1677"/>
    </location>
</feature>
<dbReference type="Pfam" id="PF23251">
    <property type="entry name" value="KH_PARP14_4"/>
    <property type="match status" value="1"/>
</dbReference>
<dbReference type="InterPro" id="IPR037197">
    <property type="entry name" value="WWE_dom_sf"/>
</dbReference>
<keyword evidence="4 7" id="KW-0520">NAD</keyword>
<dbReference type="GO" id="GO:1990404">
    <property type="term" value="F:NAD+-protein mono-ADP-ribosyltransferase activity"/>
    <property type="evidence" value="ECO:0007669"/>
    <property type="project" value="TreeGrafter"/>
</dbReference>
<feature type="non-terminal residue" evidence="12">
    <location>
        <position position="1677"/>
    </location>
</feature>
<accession>A0A7K8PPX4</accession>
<dbReference type="InterPro" id="IPR057049">
    <property type="entry name" value="PARP14_KH_8"/>
</dbReference>
<dbReference type="InterPro" id="IPR057045">
    <property type="entry name" value="PARP14_KH_3"/>
</dbReference>
<name>A0A7K8PPX4_COCCO</name>
<evidence type="ECO:0000313" key="13">
    <source>
        <dbReference type="Proteomes" id="UP000525205"/>
    </source>
</evidence>
<evidence type="ECO:0000259" key="11">
    <source>
        <dbReference type="PROSITE" id="PS51154"/>
    </source>
</evidence>
<keyword evidence="13" id="KW-1185">Reference proteome</keyword>
<dbReference type="Pfam" id="PF00644">
    <property type="entry name" value="PARP"/>
    <property type="match status" value="1"/>
</dbReference>
<evidence type="ECO:0000256" key="3">
    <source>
        <dbReference type="ARBA" id="ARBA00022679"/>
    </source>
</evidence>
<dbReference type="Pfam" id="PF23085">
    <property type="entry name" value="RRM_PARP14_3"/>
    <property type="match status" value="1"/>
</dbReference>
<dbReference type="GO" id="GO:0070212">
    <property type="term" value="P:protein poly-ADP-ribosylation"/>
    <property type="evidence" value="ECO:0007669"/>
    <property type="project" value="TreeGrafter"/>
</dbReference>
<dbReference type="InterPro" id="IPR012317">
    <property type="entry name" value="Poly(ADP-ribose)pol_cat_dom"/>
</dbReference>
<dbReference type="InterPro" id="IPR057048">
    <property type="entry name" value="PARP14_KH_6"/>
</dbReference>
<dbReference type="Gene3D" id="3.90.228.10">
    <property type="match status" value="1"/>
</dbReference>
<dbReference type="InterPro" id="IPR043472">
    <property type="entry name" value="Macro_dom-like"/>
</dbReference>
<dbReference type="Gene3D" id="3.40.220.10">
    <property type="entry name" value="Leucine Aminopeptidase, subunit E, domain 1"/>
    <property type="match status" value="3"/>
</dbReference>
<comment type="similarity">
    <text evidence="6">Belongs to the ARTD/PARP family.</text>
</comment>
<dbReference type="InterPro" id="IPR057043">
    <property type="entry name" value="PARP14_KH_2"/>
</dbReference>
<dbReference type="EC" id="2.4.2.-" evidence="7"/>
<protein>
    <recommendedName>
        <fullName evidence="7">Poly [ADP-ribose] polymerase</fullName>
        <shortName evidence="7">PARP</shortName>
        <ecNumber evidence="7">2.4.2.-</ecNumber>
    </recommendedName>
</protein>
<dbReference type="InterPro" id="IPR054596">
    <property type="entry name" value="PARP14_WWE"/>
</dbReference>
<feature type="domain" description="Macro" evidence="11">
    <location>
        <begin position="874"/>
        <end position="1060"/>
    </location>
</feature>
<keyword evidence="2 7" id="KW-0328">Glycosyltransferase</keyword>
<dbReference type="FunFam" id="3.90.228.10:FF:000008">
    <property type="entry name" value="Poly [ADP-ribose] polymerase"/>
    <property type="match status" value="1"/>
</dbReference>
<dbReference type="Pfam" id="PF22005">
    <property type="entry name" value="WWE_1"/>
    <property type="match status" value="1"/>
</dbReference>
<dbReference type="InterPro" id="IPR057046">
    <property type="entry name" value="PARP14_KH_4"/>
</dbReference>
<dbReference type="InterPro" id="IPR002589">
    <property type="entry name" value="Macro_dom"/>
</dbReference>
<dbReference type="CDD" id="cd02907">
    <property type="entry name" value="Macro_Af1521_BAL-like"/>
    <property type="match status" value="1"/>
</dbReference>
<keyword evidence="5" id="KW-0539">Nucleus</keyword>
<dbReference type="Pfam" id="PF23084">
    <property type="entry name" value="KH_PARP14_1"/>
    <property type="match status" value="1"/>
</dbReference>
<dbReference type="InterPro" id="IPR052056">
    <property type="entry name" value="Mono-ARTD/PARP"/>
</dbReference>
<feature type="compositionally biased region" description="Polar residues" evidence="9">
    <location>
        <begin position="1069"/>
        <end position="1089"/>
    </location>
</feature>
<dbReference type="Pfam" id="PF23249">
    <property type="entry name" value="KH_PARP14_3"/>
    <property type="match status" value="1"/>
</dbReference>
<dbReference type="Pfam" id="PF23245">
    <property type="entry name" value="RRM_PARP14_2"/>
    <property type="match status" value="1"/>
</dbReference>
<dbReference type="Proteomes" id="UP000525205">
    <property type="component" value="Unassembled WGS sequence"/>
</dbReference>
<dbReference type="InterPro" id="IPR012677">
    <property type="entry name" value="Nucleotide-bd_a/b_plait_sf"/>
</dbReference>
<evidence type="ECO:0000259" key="10">
    <source>
        <dbReference type="PROSITE" id="PS51059"/>
    </source>
</evidence>
<dbReference type="CDD" id="cd01439">
    <property type="entry name" value="TCCD_inducible_PARP_like"/>
    <property type="match status" value="1"/>
</dbReference>
<dbReference type="Gene3D" id="3.30.720.50">
    <property type="match status" value="1"/>
</dbReference>
<evidence type="ECO:0000256" key="8">
    <source>
        <dbReference type="SAM" id="Coils"/>
    </source>
</evidence>
<dbReference type="InterPro" id="IPR034517">
    <property type="entry name" value="PAR14_RRM2"/>
</dbReference>
<dbReference type="GO" id="GO:0003714">
    <property type="term" value="F:transcription corepressor activity"/>
    <property type="evidence" value="ECO:0007669"/>
    <property type="project" value="TreeGrafter"/>
</dbReference>
<dbReference type="SUPFAM" id="SSF117839">
    <property type="entry name" value="WWE domain"/>
    <property type="match status" value="1"/>
</dbReference>
<evidence type="ECO:0000256" key="9">
    <source>
        <dbReference type="SAM" id="MobiDB-lite"/>
    </source>
</evidence>
<dbReference type="EMBL" id="VWPP01000470">
    <property type="protein sequence ID" value="NXE81437.1"/>
    <property type="molecule type" value="Genomic_DNA"/>
</dbReference>
<dbReference type="GO" id="GO:0005634">
    <property type="term" value="C:nucleus"/>
    <property type="evidence" value="ECO:0007669"/>
    <property type="project" value="UniProtKB-SubCell"/>
</dbReference>
<dbReference type="Pfam" id="PF23253">
    <property type="entry name" value="KH_PARP14_6"/>
    <property type="match status" value="1"/>
</dbReference>
<comment type="subcellular location">
    <subcellularLocation>
        <location evidence="1">Nucleus</location>
    </subcellularLocation>
</comment>
<dbReference type="GO" id="GO:0003950">
    <property type="term" value="F:NAD+ poly-ADP-ribosyltransferase activity"/>
    <property type="evidence" value="ECO:0007669"/>
    <property type="project" value="UniProtKB-UniRule"/>
</dbReference>
<reference evidence="12 13" key="1">
    <citation type="submission" date="2019-09" db="EMBL/GenBank/DDBJ databases">
        <title>Bird 10,000 Genomes (B10K) Project - Family phase.</title>
        <authorList>
            <person name="Zhang G."/>
        </authorList>
    </citation>
    <scope>NUCLEOTIDE SEQUENCE [LARGE SCALE GENOMIC DNA]</scope>
    <source>
        <strain evidence="12">B10K-CU-031-03</strain>
        <tissue evidence="12">Muscle</tissue>
    </source>
</reference>
<feature type="region of interest" description="Disordered" evidence="9">
    <location>
        <begin position="1065"/>
        <end position="1089"/>
    </location>
</feature>
<feature type="non-terminal residue" evidence="12">
    <location>
        <position position="1"/>
    </location>
</feature>
<dbReference type="SMART" id="SM00506">
    <property type="entry name" value="A1pp"/>
    <property type="match status" value="3"/>
</dbReference>
<keyword evidence="8" id="KW-0175">Coiled coil</keyword>
<evidence type="ECO:0000256" key="1">
    <source>
        <dbReference type="ARBA" id="ARBA00004123"/>
    </source>
</evidence>
<dbReference type="PROSITE" id="PS51154">
    <property type="entry name" value="MACRO"/>
    <property type="match status" value="3"/>
</dbReference>
<dbReference type="PANTHER" id="PTHR14453">
    <property type="entry name" value="PARP/ZINC FINGER CCCH TYPE DOMAIN CONTAINING PROTEIN"/>
    <property type="match status" value="1"/>
</dbReference>
<evidence type="ECO:0000256" key="5">
    <source>
        <dbReference type="ARBA" id="ARBA00023242"/>
    </source>
</evidence>
<evidence type="ECO:0000256" key="7">
    <source>
        <dbReference type="RuleBase" id="RU362114"/>
    </source>
</evidence>